<evidence type="ECO:0000313" key="1">
    <source>
        <dbReference type="EMBL" id="GES74750.1"/>
    </source>
</evidence>
<gene>
    <name evidence="1" type="ORF">RCL2_000221700</name>
</gene>
<sequence>MIYAENQYLTTMSPLFSWEFSRRASSHLTKNDSTRTVYVDMNRNGKFRLLSGFLQRQHDSSGIATNDCVSIIKNLT</sequence>
<name>A0A8H3QBP8_9GLOM</name>
<proteinExistence type="predicted"/>
<dbReference type="EMBL" id="BLAL01000012">
    <property type="protein sequence ID" value="GES74750.1"/>
    <property type="molecule type" value="Genomic_DNA"/>
</dbReference>
<organism evidence="1 2">
    <name type="scientific">Rhizophagus clarus</name>
    <dbReference type="NCBI Taxonomy" id="94130"/>
    <lineage>
        <taxon>Eukaryota</taxon>
        <taxon>Fungi</taxon>
        <taxon>Fungi incertae sedis</taxon>
        <taxon>Mucoromycota</taxon>
        <taxon>Glomeromycotina</taxon>
        <taxon>Glomeromycetes</taxon>
        <taxon>Glomerales</taxon>
        <taxon>Glomeraceae</taxon>
        <taxon>Rhizophagus</taxon>
    </lineage>
</organism>
<dbReference type="Proteomes" id="UP000615446">
    <property type="component" value="Unassembled WGS sequence"/>
</dbReference>
<protein>
    <submittedName>
        <fullName evidence="1">Uncharacterized protein</fullName>
    </submittedName>
</protein>
<comment type="caution">
    <text evidence="1">The sequence shown here is derived from an EMBL/GenBank/DDBJ whole genome shotgun (WGS) entry which is preliminary data.</text>
</comment>
<evidence type="ECO:0000313" key="2">
    <source>
        <dbReference type="Proteomes" id="UP000615446"/>
    </source>
</evidence>
<dbReference type="AlphaFoldDB" id="A0A8H3QBP8"/>
<accession>A0A8H3QBP8</accession>
<reference evidence="1" key="1">
    <citation type="submission" date="2019-10" db="EMBL/GenBank/DDBJ databases">
        <title>Conservation and host-specific expression of non-tandemly repeated heterogenous ribosome RNA gene in arbuscular mycorrhizal fungi.</title>
        <authorList>
            <person name="Maeda T."/>
            <person name="Kobayashi Y."/>
            <person name="Nakagawa T."/>
            <person name="Ezawa T."/>
            <person name="Yamaguchi K."/>
            <person name="Bino T."/>
            <person name="Nishimoto Y."/>
            <person name="Shigenobu S."/>
            <person name="Kawaguchi M."/>
        </authorList>
    </citation>
    <scope>NUCLEOTIDE SEQUENCE</scope>
    <source>
        <strain evidence="1">HR1</strain>
    </source>
</reference>